<dbReference type="Pfam" id="PF01494">
    <property type="entry name" value="FAD_binding_3"/>
    <property type="match status" value="1"/>
</dbReference>
<dbReference type="SUPFAM" id="SSF51905">
    <property type="entry name" value="FAD/NAD(P)-binding domain"/>
    <property type="match status" value="1"/>
</dbReference>
<dbReference type="PANTHER" id="PTHR43004:SF19">
    <property type="entry name" value="BINDING MONOOXYGENASE, PUTATIVE (JCVI)-RELATED"/>
    <property type="match status" value="1"/>
</dbReference>
<dbReference type="GO" id="GO:0071949">
    <property type="term" value="F:FAD binding"/>
    <property type="evidence" value="ECO:0007669"/>
    <property type="project" value="InterPro"/>
</dbReference>
<dbReference type="InterPro" id="IPR002938">
    <property type="entry name" value="FAD-bd"/>
</dbReference>
<dbReference type="InterPro" id="IPR036188">
    <property type="entry name" value="FAD/NAD-bd_sf"/>
</dbReference>
<dbReference type="InterPro" id="IPR050641">
    <property type="entry name" value="RIFMO-like"/>
</dbReference>
<keyword evidence="7" id="KW-1185">Reference proteome</keyword>
<dbReference type="PRINTS" id="PR00420">
    <property type="entry name" value="RNGMNOXGNASE"/>
</dbReference>
<evidence type="ECO:0000256" key="1">
    <source>
        <dbReference type="ARBA" id="ARBA00001974"/>
    </source>
</evidence>
<evidence type="ECO:0000313" key="7">
    <source>
        <dbReference type="Proteomes" id="UP000315759"/>
    </source>
</evidence>
<dbReference type="Gene3D" id="3.50.50.60">
    <property type="entry name" value="FAD/NAD(P)-binding domain"/>
    <property type="match status" value="1"/>
</dbReference>
<sequence>MTQVTVVGAGPTGLTAAAALLAAGVDVSVVDAAPGPATTSRALGLQPRGAEVLNRIGALANLPSRGLAGWNLVVVADGQTLIHSRVGTSVTAEAQSGQLISQVDIEAALRDRLAWLGGTIEWNRRLAGVVSHEDQAKLTFSDGTERIVEWVVGADGAHSTVRAAAGIGFRGAPLLERFLLADVHVDVGRARDTIYAWFDGARFLAAIPLPGADLWRLMAPEDEGGAELEGDDIAERLGQQLAAATGASIRAVQWASAFHIQRRIADRYRSGRLLLAGDAAHIHSPVGGQGMNTGMGDAENLAWKLALIVQGRAEHRLLDSYEAERRPVAEGVLEITSRATMLAFGHTMMATTLRDIVVAPLVRTRWVQRRATQAMSQLDVSYSRGPLGSVGRLSCPRGLVAGDRVPNRLCTRRDGTAVRLHDTLGPGWALIGTEALVDMARERLGDVASLRGGARGNAMLVRPDGHLGWRGSRPAAMSDWLDRLSGPRTSSARGGDGRPAARDI</sequence>
<accession>A0A544VY74</accession>
<dbReference type="Proteomes" id="UP000315759">
    <property type="component" value="Unassembled WGS sequence"/>
</dbReference>
<reference evidence="6 7" key="1">
    <citation type="submission" date="2018-10" db="EMBL/GenBank/DDBJ databases">
        <title>Draft genome of Mycobacterium hodleri strain B.</title>
        <authorList>
            <person name="Amande T.J."/>
            <person name="Mcgenity T.J."/>
        </authorList>
    </citation>
    <scope>NUCLEOTIDE SEQUENCE [LARGE SCALE GENOMIC DNA]</scope>
    <source>
        <strain evidence="6 7">B</strain>
    </source>
</reference>
<evidence type="ECO:0000256" key="4">
    <source>
        <dbReference type="SAM" id="MobiDB-lite"/>
    </source>
</evidence>
<organism evidence="6 7">
    <name type="scientific">Mycolicibacterium hodleri</name>
    <dbReference type="NCBI Taxonomy" id="49897"/>
    <lineage>
        <taxon>Bacteria</taxon>
        <taxon>Bacillati</taxon>
        <taxon>Actinomycetota</taxon>
        <taxon>Actinomycetes</taxon>
        <taxon>Mycobacteriales</taxon>
        <taxon>Mycobacteriaceae</taxon>
        <taxon>Mycolicibacterium</taxon>
    </lineage>
</organism>
<dbReference type="GO" id="GO:0016709">
    <property type="term" value="F:oxidoreductase activity, acting on paired donors, with incorporation or reduction of molecular oxygen, NAD(P)H as one donor, and incorporation of one atom of oxygen"/>
    <property type="evidence" value="ECO:0007669"/>
    <property type="project" value="UniProtKB-ARBA"/>
</dbReference>
<evidence type="ECO:0000313" key="6">
    <source>
        <dbReference type="EMBL" id="TQR84937.1"/>
    </source>
</evidence>
<dbReference type="Gene3D" id="3.30.70.2450">
    <property type="match status" value="1"/>
</dbReference>
<gene>
    <name evidence="6" type="ORF">D8S82_19210</name>
</gene>
<keyword evidence="2" id="KW-0285">Flavoprotein</keyword>
<evidence type="ECO:0000256" key="2">
    <source>
        <dbReference type="ARBA" id="ARBA00022630"/>
    </source>
</evidence>
<feature type="region of interest" description="Disordered" evidence="4">
    <location>
        <begin position="482"/>
        <end position="504"/>
    </location>
</feature>
<dbReference type="EMBL" id="VIFX01000025">
    <property type="protein sequence ID" value="TQR84937.1"/>
    <property type="molecule type" value="Genomic_DNA"/>
</dbReference>
<name>A0A544VY74_9MYCO</name>
<feature type="compositionally biased region" description="Basic and acidic residues" evidence="4">
    <location>
        <begin position="495"/>
        <end position="504"/>
    </location>
</feature>
<comment type="caution">
    <text evidence="6">The sequence shown here is derived from an EMBL/GenBank/DDBJ whole genome shotgun (WGS) entry which is preliminary data.</text>
</comment>
<dbReference type="Gene3D" id="3.40.30.120">
    <property type="match status" value="1"/>
</dbReference>
<dbReference type="AlphaFoldDB" id="A0A544VY74"/>
<dbReference type="PANTHER" id="PTHR43004">
    <property type="entry name" value="TRK SYSTEM POTASSIUM UPTAKE PROTEIN"/>
    <property type="match status" value="1"/>
</dbReference>
<feature type="domain" description="FAD-binding" evidence="5">
    <location>
        <begin position="2"/>
        <end position="334"/>
    </location>
</feature>
<proteinExistence type="predicted"/>
<evidence type="ECO:0000256" key="3">
    <source>
        <dbReference type="ARBA" id="ARBA00022827"/>
    </source>
</evidence>
<keyword evidence="3" id="KW-0274">FAD</keyword>
<protein>
    <recommendedName>
        <fullName evidence="5">FAD-binding domain-containing protein</fullName>
    </recommendedName>
</protein>
<evidence type="ECO:0000259" key="5">
    <source>
        <dbReference type="Pfam" id="PF01494"/>
    </source>
</evidence>
<comment type="cofactor">
    <cofactor evidence="1">
        <name>FAD</name>
        <dbReference type="ChEBI" id="CHEBI:57692"/>
    </cofactor>
</comment>